<dbReference type="GO" id="GO:0016740">
    <property type="term" value="F:transferase activity"/>
    <property type="evidence" value="ECO:0007669"/>
    <property type="project" value="UniProtKB-KW"/>
</dbReference>
<evidence type="ECO:0000313" key="2">
    <source>
        <dbReference type="EMBL" id="EKF44198.1"/>
    </source>
</evidence>
<proteinExistence type="predicted"/>
<protein>
    <submittedName>
        <fullName evidence="2">Glycosyl transferase family protein</fullName>
    </submittedName>
</protein>
<dbReference type="RefSeq" id="WP_009449276.1">
    <property type="nucleotide sequence ID" value="NZ_AMSI01000001.1"/>
</dbReference>
<gene>
    <name evidence="2" type="ORF">NA8A_00610</name>
</gene>
<organism evidence="2 3">
    <name type="scientific">Nitratireductor indicus C115</name>
    <dbReference type="NCBI Taxonomy" id="1231190"/>
    <lineage>
        <taxon>Bacteria</taxon>
        <taxon>Pseudomonadati</taxon>
        <taxon>Pseudomonadota</taxon>
        <taxon>Alphaproteobacteria</taxon>
        <taxon>Hyphomicrobiales</taxon>
        <taxon>Phyllobacteriaceae</taxon>
        <taxon>Nitratireductor</taxon>
    </lineage>
</organism>
<dbReference type="Proteomes" id="UP000007374">
    <property type="component" value="Unassembled WGS sequence"/>
</dbReference>
<dbReference type="Pfam" id="PF01755">
    <property type="entry name" value="Glyco_transf_25"/>
    <property type="match status" value="1"/>
</dbReference>
<dbReference type="eggNOG" id="COG3306">
    <property type="taxonomic scope" value="Bacteria"/>
</dbReference>
<dbReference type="OrthoDB" id="259382at2"/>
<dbReference type="CDD" id="cd06532">
    <property type="entry name" value="Glyco_transf_25"/>
    <property type="match status" value="1"/>
</dbReference>
<evidence type="ECO:0000313" key="3">
    <source>
        <dbReference type="Proteomes" id="UP000007374"/>
    </source>
</evidence>
<comment type="caution">
    <text evidence="2">The sequence shown here is derived from an EMBL/GenBank/DDBJ whole genome shotgun (WGS) entry which is preliminary data.</text>
</comment>
<name>K2N9J4_9HYPH</name>
<sequence>MTGSSQKASDAPLAGARIGAFILTVDEEGSARRRHAETEVTALSVPWRFIEGYRKTDPALDKHYSSLMNVLLHKRSLTPGEIAVYAGHRRIWRAFVESGLDYALVLEDDFRVLDRARLLASMRDLTARPDDWDVVKFFDYRPKTVVASLQIGATTAVAHKYPASGAVAYLIGAQAARALLARRRIFRAIDEDLSHPWEFSIRVWSTEPNTVEEASQNLGGSILEQDRERLRKNRRMLRSLWGNVLQGVKLARSLLYRRKLTARRDRS</sequence>
<reference evidence="2 3" key="1">
    <citation type="journal article" date="2012" name="J. Bacteriol.">
        <title>Genome Sequence of Nitratireductor indicus Type Strain C115.</title>
        <authorList>
            <person name="Lai Q."/>
            <person name="Li G."/>
            <person name="Yu Z."/>
            <person name="Shao Z."/>
        </authorList>
    </citation>
    <scope>NUCLEOTIDE SEQUENCE [LARGE SCALE GENOMIC DNA]</scope>
    <source>
        <strain evidence="2 3">C115</strain>
    </source>
</reference>
<dbReference type="PATRIC" id="fig|1231190.3.peg.130"/>
<dbReference type="EMBL" id="AMSI01000001">
    <property type="protein sequence ID" value="EKF44198.1"/>
    <property type="molecule type" value="Genomic_DNA"/>
</dbReference>
<dbReference type="STRING" id="721133.SAMN05216176_102121"/>
<evidence type="ECO:0000259" key="1">
    <source>
        <dbReference type="Pfam" id="PF01755"/>
    </source>
</evidence>
<keyword evidence="2" id="KW-0808">Transferase</keyword>
<feature type="domain" description="Glycosyl transferase family 25" evidence="1">
    <location>
        <begin position="30"/>
        <end position="182"/>
    </location>
</feature>
<accession>K2N9J4</accession>
<keyword evidence="3" id="KW-1185">Reference proteome</keyword>
<dbReference type="AlphaFoldDB" id="K2N9J4"/>
<dbReference type="InterPro" id="IPR002654">
    <property type="entry name" value="Glyco_trans_25"/>
</dbReference>